<feature type="transmembrane region" description="Helical" evidence="6">
    <location>
        <begin position="680"/>
        <end position="704"/>
    </location>
</feature>
<feature type="transmembrane region" description="Helical" evidence="6">
    <location>
        <begin position="355"/>
        <end position="376"/>
    </location>
</feature>
<dbReference type="InterPro" id="IPR003838">
    <property type="entry name" value="ABC3_permease_C"/>
</dbReference>
<dbReference type="InterPro" id="IPR038766">
    <property type="entry name" value="Membrane_comp_ABC_pdt"/>
</dbReference>
<evidence type="ECO:0000259" key="7">
    <source>
        <dbReference type="Pfam" id="PF02687"/>
    </source>
</evidence>
<keyword evidence="3 6" id="KW-0812">Transmembrane</keyword>
<feature type="transmembrane region" description="Helical" evidence="6">
    <location>
        <begin position="423"/>
        <end position="447"/>
    </location>
</feature>
<protein>
    <submittedName>
        <fullName evidence="8">FtsX-like permease family protein</fullName>
    </submittedName>
</protein>
<feature type="transmembrane region" description="Helical" evidence="6">
    <location>
        <begin position="262"/>
        <end position="283"/>
    </location>
</feature>
<evidence type="ECO:0000256" key="5">
    <source>
        <dbReference type="ARBA" id="ARBA00023136"/>
    </source>
</evidence>
<keyword evidence="9" id="KW-1185">Reference proteome</keyword>
<evidence type="ECO:0000313" key="8">
    <source>
        <dbReference type="EMBL" id="MBC3804292.1"/>
    </source>
</evidence>
<proteinExistence type="predicted"/>
<name>A0ABR6WUJ3_9FIRM</name>
<dbReference type="Proteomes" id="UP000603234">
    <property type="component" value="Unassembled WGS sequence"/>
</dbReference>
<reference evidence="8 9" key="1">
    <citation type="journal article" date="2020" name="mSystems">
        <title>Defining Genomic and Predicted Metabolic Features of the Acetobacterium Genus.</title>
        <authorList>
            <person name="Ross D.E."/>
            <person name="Marshall C.W."/>
            <person name="Gulliver D."/>
            <person name="May H.D."/>
            <person name="Norman R.S."/>
        </authorList>
    </citation>
    <scope>NUCLEOTIDE SEQUENCE [LARGE SCALE GENOMIC DNA]</scope>
    <source>
        <strain evidence="8 9">DSM 8238</strain>
    </source>
</reference>
<evidence type="ECO:0000256" key="3">
    <source>
        <dbReference type="ARBA" id="ARBA00022692"/>
    </source>
</evidence>
<evidence type="ECO:0000256" key="2">
    <source>
        <dbReference type="ARBA" id="ARBA00022475"/>
    </source>
</evidence>
<feature type="transmembrane region" description="Helical" evidence="6">
    <location>
        <begin position="21"/>
        <end position="43"/>
    </location>
</feature>
<dbReference type="Pfam" id="PF02687">
    <property type="entry name" value="FtsX"/>
    <property type="match status" value="1"/>
</dbReference>
<sequence length="756" mass="84855">MIMKNPLRKRFKRDLKSNKGRYFAILLMMTVTIAIMSGFLAVADGAQKVLNENRADCKLEDGSFTAVKKISTAAQAETEKLGVSVYENDYVNEKLPDEATLRIYQDREQINLVTVIDGKSPVNKNEIAVDRLFAESYGLEVGESLTINEVPMIITGLISVPDYSALFKNNSDLMMDSFHFGVGIVSAGVLQSFPANEIVMDYSYYFDNRDLTEKEKRNLSTDIKDKLVDNGAILTSFVTAENNQSISFIDDDMGSDVPMMKVFLSLIILIMAFVFSIVITSTIETEAPIIGTLLASGYTKYELIRHYITMPIAVTLVSAMIGNIIGYTMMPDFFKGMYYGSYSLPPMDIELNMEALLLTTVLPIAMMIGINFVALYRKLSISPLNFLRKELKKSKNRRAVKLPNVSFFNRFRLRVIIQNKKSYITLFVGIFLASFILMFGLVITPMISHYVDSIKQSAVSDYQYILKGPVEPENPGNAEKMTFSALETYYSPAGKNIEVSFFGLREDSDYFDDLPISDDEKGGYLSDGLAKKLGAKPGDTLDFVNPYTDKEYSIKVIGITDYPGALTVFMSQKQLNELLDRDSSYFNGYFSDQELTFTDKNSLATVITPEDMSKFGDQMLSSFKQMAPLCLFAAIVIYLVLMVVLTKLVIDKNALSISFLKVFGYETSEIRKIYLKATTLVVLGSLLLCLPLVNLGIQGCFLIVQMKLSGYLPVYIPMYLYAEIVAIGMASYFVINFIHMRRINKIQLSAALKNRE</sequence>
<evidence type="ECO:0000256" key="6">
    <source>
        <dbReference type="SAM" id="Phobius"/>
    </source>
</evidence>
<dbReference type="PANTHER" id="PTHR30287">
    <property type="entry name" value="MEMBRANE COMPONENT OF PREDICTED ABC SUPERFAMILY METABOLITE UPTAKE TRANSPORTER"/>
    <property type="match status" value="1"/>
</dbReference>
<gene>
    <name evidence="8" type="ORF">GH808_07585</name>
</gene>
<dbReference type="EMBL" id="WJBC01000009">
    <property type="protein sequence ID" value="MBC3804292.1"/>
    <property type="molecule type" value="Genomic_DNA"/>
</dbReference>
<evidence type="ECO:0000256" key="1">
    <source>
        <dbReference type="ARBA" id="ARBA00004651"/>
    </source>
</evidence>
<dbReference type="PANTHER" id="PTHR30287:SF1">
    <property type="entry name" value="INNER MEMBRANE PROTEIN"/>
    <property type="match status" value="1"/>
</dbReference>
<keyword evidence="5 6" id="KW-0472">Membrane</keyword>
<feature type="transmembrane region" description="Helical" evidence="6">
    <location>
        <begin position="304"/>
        <end position="329"/>
    </location>
</feature>
<evidence type="ECO:0000256" key="4">
    <source>
        <dbReference type="ARBA" id="ARBA00022989"/>
    </source>
</evidence>
<accession>A0ABR6WUJ3</accession>
<feature type="transmembrane region" description="Helical" evidence="6">
    <location>
        <begin position="716"/>
        <end position="738"/>
    </location>
</feature>
<comment type="caution">
    <text evidence="8">The sequence shown here is derived from an EMBL/GenBank/DDBJ whole genome shotgun (WGS) entry which is preliminary data.</text>
</comment>
<feature type="domain" description="ABC3 transporter permease C-terminal" evidence="7">
    <location>
        <begin position="262"/>
        <end position="374"/>
    </location>
</feature>
<keyword evidence="4 6" id="KW-1133">Transmembrane helix</keyword>
<keyword evidence="2" id="KW-1003">Cell membrane</keyword>
<organism evidence="8 9">
    <name type="scientific">Acetobacterium fimetarium</name>
    <dbReference type="NCBI Taxonomy" id="52691"/>
    <lineage>
        <taxon>Bacteria</taxon>
        <taxon>Bacillati</taxon>
        <taxon>Bacillota</taxon>
        <taxon>Clostridia</taxon>
        <taxon>Eubacteriales</taxon>
        <taxon>Eubacteriaceae</taxon>
        <taxon>Acetobacterium</taxon>
    </lineage>
</organism>
<evidence type="ECO:0000313" key="9">
    <source>
        <dbReference type="Proteomes" id="UP000603234"/>
    </source>
</evidence>
<comment type="subcellular location">
    <subcellularLocation>
        <location evidence="1">Cell membrane</location>
        <topology evidence="1">Multi-pass membrane protein</topology>
    </subcellularLocation>
</comment>
<feature type="transmembrane region" description="Helical" evidence="6">
    <location>
        <begin position="626"/>
        <end position="650"/>
    </location>
</feature>